<feature type="region of interest" description="Disordered" evidence="2">
    <location>
        <begin position="235"/>
        <end position="263"/>
    </location>
</feature>
<keyword evidence="1" id="KW-0175">Coiled coil</keyword>
<feature type="compositionally biased region" description="Basic and acidic residues" evidence="2">
    <location>
        <begin position="534"/>
        <end position="545"/>
    </location>
</feature>
<dbReference type="Proteomes" id="UP001329825">
    <property type="component" value="Chromosome 11"/>
</dbReference>
<dbReference type="RefSeq" id="XP_062795425.1">
    <property type="nucleotide sequence ID" value="XM_062939374.1"/>
</dbReference>
<evidence type="ECO:0000256" key="2">
    <source>
        <dbReference type="SAM" id="MobiDB-lite"/>
    </source>
</evidence>
<feature type="region of interest" description="Disordered" evidence="2">
    <location>
        <begin position="523"/>
        <end position="551"/>
    </location>
</feature>
<feature type="compositionally biased region" description="Basic and acidic residues" evidence="2">
    <location>
        <begin position="178"/>
        <end position="191"/>
    </location>
</feature>
<feature type="compositionally biased region" description="Basic and acidic residues" evidence="2">
    <location>
        <begin position="240"/>
        <end position="251"/>
    </location>
</feature>
<feature type="region of interest" description="Disordered" evidence="2">
    <location>
        <begin position="178"/>
        <end position="209"/>
    </location>
</feature>
<feature type="compositionally biased region" description="Polar residues" evidence="2">
    <location>
        <begin position="90"/>
        <end position="103"/>
    </location>
</feature>
<feature type="compositionally biased region" description="Basic and acidic residues" evidence="2">
    <location>
        <begin position="75"/>
        <end position="87"/>
    </location>
</feature>
<feature type="compositionally biased region" description="Low complexity" evidence="2">
    <location>
        <begin position="52"/>
        <end position="63"/>
    </location>
</feature>
<reference evidence="3 4" key="1">
    <citation type="submission" date="2024-01" db="EMBL/GenBank/DDBJ databases">
        <title>Comparative genomics of Cryptococcus and Kwoniella reveals pathogenesis evolution and contrasting modes of karyotype evolution via chromosome fusion or intercentromeric recombination.</title>
        <authorList>
            <person name="Coelho M.A."/>
            <person name="David-Palma M."/>
            <person name="Shea T."/>
            <person name="Bowers K."/>
            <person name="McGinley-Smith S."/>
            <person name="Mohammad A.W."/>
            <person name="Gnirke A."/>
            <person name="Yurkov A.M."/>
            <person name="Nowrousian M."/>
            <person name="Sun S."/>
            <person name="Cuomo C.A."/>
            <person name="Heitman J."/>
        </authorList>
    </citation>
    <scope>NUCLEOTIDE SEQUENCE [LARGE SCALE GENOMIC DNA]</scope>
    <source>
        <strain evidence="3">CBS 11374</strain>
    </source>
</reference>
<sequence length="551" mass="61093">MSSYQQYSNVHNRGKFGSRMAVPTISILGTGPPLGTHGGNEFHTPQTLNQRDFGIGDSFSSDSHTQDVPTGDNPFDDKYTTDSDRAVNEGTPNTSIGSSQQDDSPPYLQVPLEDSRLPPGYTAYKLAVVEPNSNSNSGSDRLGRVYHGHHSPPNASTIANTRKSLIARITGATGRRSADINDYASRDKGDETPYTDSAEVIEPPSPYWSPALPTYENDNHLDGRYGYIHPTKAQLASRKLSGERAPYERQTSHSHSATSSSHNDAQILASLKERLSHLNATTLNSELPRAGSPGHNDDPVLFNQPYDGQDSASMATQGREEMHNNSSAASSAAYTGRGMTDHSNDSRIQSLRHQVGEEQARFQAMKSDFDDLTTKYNTLKKLHRVSQQTISHYRKSSQLKDDDFDKSQSRTREIAKQLETMYTIQDKLLGASQEDQEHIDRLEQRIQYLNSQNNNMHSSCMQSDLHGKIVSAKLDQSYSGTKSLQDNYVSLAEEWAQVKTSLDKSQQTINSLNHYNAELKATADSSSKYGRRFMRPDQTRKDGQHGGEGVQ</sequence>
<evidence type="ECO:0000313" key="4">
    <source>
        <dbReference type="Proteomes" id="UP001329825"/>
    </source>
</evidence>
<evidence type="ECO:0000313" key="3">
    <source>
        <dbReference type="EMBL" id="WRT70686.1"/>
    </source>
</evidence>
<dbReference type="EMBL" id="CP141891">
    <property type="protein sequence ID" value="WRT70686.1"/>
    <property type="molecule type" value="Genomic_DNA"/>
</dbReference>
<feature type="coiled-coil region" evidence="1">
    <location>
        <begin position="432"/>
        <end position="459"/>
    </location>
</feature>
<name>A0ABZ1DCH1_9TREE</name>
<feature type="region of interest" description="Disordered" evidence="2">
    <location>
        <begin position="31"/>
        <end position="116"/>
    </location>
</feature>
<organism evidence="3 4">
    <name type="scientific">Kwoniella shivajii</name>
    <dbReference type="NCBI Taxonomy" id="564305"/>
    <lineage>
        <taxon>Eukaryota</taxon>
        <taxon>Fungi</taxon>
        <taxon>Dikarya</taxon>
        <taxon>Basidiomycota</taxon>
        <taxon>Agaricomycotina</taxon>
        <taxon>Tremellomycetes</taxon>
        <taxon>Tremellales</taxon>
        <taxon>Cryptococcaceae</taxon>
        <taxon>Kwoniella</taxon>
    </lineage>
</organism>
<accession>A0ABZ1DCH1</accession>
<proteinExistence type="predicted"/>
<keyword evidence="4" id="KW-1185">Reference proteome</keyword>
<gene>
    <name evidence="3" type="ORF">IL334_007684</name>
</gene>
<dbReference type="GeneID" id="87959814"/>
<evidence type="ECO:0000256" key="1">
    <source>
        <dbReference type="SAM" id="Coils"/>
    </source>
</evidence>
<protein>
    <submittedName>
        <fullName evidence="3">Uncharacterized protein</fullName>
    </submittedName>
</protein>
<feature type="region of interest" description="Disordered" evidence="2">
    <location>
        <begin position="284"/>
        <end position="345"/>
    </location>
</feature>
<feature type="compositionally biased region" description="Low complexity" evidence="2">
    <location>
        <begin position="253"/>
        <end position="262"/>
    </location>
</feature>